<comment type="caution">
    <text evidence="1">The sequence shown here is derived from an EMBL/GenBank/DDBJ whole genome shotgun (WGS) entry which is preliminary data.</text>
</comment>
<evidence type="ECO:0000313" key="2">
    <source>
        <dbReference type="Proteomes" id="UP001283341"/>
    </source>
</evidence>
<keyword evidence="2" id="KW-1185">Reference proteome</keyword>
<name>A0AAE0IQB0_9PEZI</name>
<organism evidence="1 2">
    <name type="scientific">Apodospora peruviana</name>
    <dbReference type="NCBI Taxonomy" id="516989"/>
    <lineage>
        <taxon>Eukaryota</taxon>
        <taxon>Fungi</taxon>
        <taxon>Dikarya</taxon>
        <taxon>Ascomycota</taxon>
        <taxon>Pezizomycotina</taxon>
        <taxon>Sordariomycetes</taxon>
        <taxon>Sordariomycetidae</taxon>
        <taxon>Sordariales</taxon>
        <taxon>Lasiosphaeriaceae</taxon>
        <taxon>Apodospora</taxon>
    </lineage>
</organism>
<proteinExistence type="predicted"/>
<sequence length="283" mass="31098">MDKCWFVLGHVDITPPDIPQSGTGFIKGPLCPGHLVPGPPHLDEVINGDGPEEVPPDMPIRLVTSTEFSWQNQKGRTIAPSASVEAPITTTVGITGSVNAAIAFKKTTSQHWQFASLDTYTFHPTREYIEDSLENEHVAAFITNKKRPVLGTWHVFMVTGIKIARGAAMSQQNTRLTQVNGGARLSASGVIGVQAGMEVFKDSETLISQNSMSDFVWAVRLAKITKGVLDTTWSHMRYYSKAATFSLEVDEDEKVDHEKTLSNADIEPKETYELEDGEIAVRL</sequence>
<protein>
    <submittedName>
        <fullName evidence="1">Uncharacterized protein</fullName>
    </submittedName>
</protein>
<dbReference type="AlphaFoldDB" id="A0AAE0IQB0"/>
<dbReference type="EMBL" id="JAUEDM010000001">
    <property type="protein sequence ID" value="KAK3329198.1"/>
    <property type="molecule type" value="Genomic_DNA"/>
</dbReference>
<accession>A0AAE0IQB0</accession>
<reference evidence="1" key="1">
    <citation type="journal article" date="2023" name="Mol. Phylogenet. Evol.">
        <title>Genome-scale phylogeny and comparative genomics of the fungal order Sordariales.</title>
        <authorList>
            <person name="Hensen N."/>
            <person name="Bonometti L."/>
            <person name="Westerberg I."/>
            <person name="Brannstrom I.O."/>
            <person name="Guillou S."/>
            <person name="Cros-Aarteil S."/>
            <person name="Calhoun S."/>
            <person name="Haridas S."/>
            <person name="Kuo A."/>
            <person name="Mondo S."/>
            <person name="Pangilinan J."/>
            <person name="Riley R."/>
            <person name="LaButti K."/>
            <person name="Andreopoulos B."/>
            <person name="Lipzen A."/>
            <person name="Chen C."/>
            <person name="Yan M."/>
            <person name="Daum C."/>
            <person name="Ng V."/>
            <person name="Clum A."/>
            <person name="Steindorff A."/>
            <person name="Ohm R.A."/>
            <person name="Martin F."/>
            <person name="Silar P."/>
            <person name="Natvig D.O."/>
            <person name="Lalanne C."/>
            <person name="Gautier V."/>
            <person name="Ament-Velasquez S.L."/>
            <person name="Kruys A."/>
            <person name="Hutchinson M.I."/>
            <person name="Powell A.J."/>
            <person name="Barry K."/>
            <person name="Miller A.N."/>
            <person name="Grigoriev I.V."/>
            <person name="Debuchy R."/>
            <person name="Gladieux P."/>
            <person name="Hiltunen Thoren M."/>
            <person name="Johannesson H."/>
        </authorList>
    </citation>
    <scope>NUCLEOTIDE SEQUENCE</scope>
    <source>
        <strain evidence="1">CBS 118394</strain>
    </source>
</reference>
<reference evidence="1" key="2">
    <citation type="submission" date="2023-06" db="EMBL/GenBank/DDBJ databases">
        <authorList>
            <consortium name="Lawrence Berkeley National Laboratory"/>
            <person name="Haridas S."/>
            <person name="Hensen N."/>
            <person name="Bonometti L."/>
            <person name="Westerberg I."/>
            <person name="Brannstrom I.O."/>
            <person name="Guillou S."/>
            <person name="Cros-Aarteil S."/>
            <person name="Calhoun S."/>
            <person name="Kuo A."/>
            <person name="Mondo S."/>
            <person name="Pangilinan J."/>
            <person name="Riley R."/>
            <person name="Labutti K."/>
            <person name="Andreopoulos B."/>
            <person name="Lipzen A."/>
            <person name="Chen C."/>
            <person name="Yanf M."/>
            <person name="Daum C."/>
            <person name="Ng V."/>
            <person name="Clum A."/>
            <person name="Steindorff A."/>
            <person name="Ohm R."/>
            <person name="Martin F."/>
            <person name="Silar P."/>
            <person name="Natvig D."/>
            <person name="Lalanne C."/>
            <person name="Gautier V."/>
            <person name="Ament-Velasquez S.L."/>
            <person name="Kruys A."/>
            <person name="Hutchinson M.I."/>
            <person name="Powell A.J."/>
            <person name="Barry K."/>
            <person name="Miller A.N."/>
            <person name="Grigoriev I.V."/>
            <person name="Debuchy R."/>
            <person name="Gladieux P."/>
            <person name="Thoren M.H."/>
            <person name="Johannesson H."/>
        </authorList>
    </citation>
    <scope>NUCLEOTIDE SEQUENCE</scope>
    <source>
        <strain evidence="1">CBS 118394</strain>
    </source>
</reference>
<dbReference type="Proteomes" id="UP001283341">
    <property type="component" value="Unassembled WGS sequence"/>
</dbReference>
<gene>
    <name evidence="1" type="ORF">B0H66DRAFT_540418</name>
</gene>
<evidence type="ECO:0000313" key="1">
    <source>
        <dbReference type="EMBL" id="KAK3329198.1"/>
    </source>
</evidence>